<keyword evidence="3" id="KW-1185">Reference proteome</keyword>
<dbReference type="InterPro" id="IPR025643">
    <property type="entry name" value="R2K_3"/>
</dbReference>
<proteinExistence type="predicted"/>
<dbReference type="Proteomes" id="UP000590740">
    <property type="component" value="Unassembled WGS sequence"/>
</dbReference>
<dbReference type="SUPFAM" id="SSF56059">
    <property type="entry name" value="Glutathione synthetase ATP-binding domain-like"/>
    <property type="match status" value="1"/>
</dbReference>
<reference evidence="2 3" key="1">
    <citation type="submission" date="2020-08" db="EMBL/GenBank/DDBJ databases">
        <title>Genomic Encyclopedia of Type Strains, Phase IV (KMG-IV): sequencing the most valuable type-strain genomes for metagenomic binning, comparative biology and taxonomic classification.</title>
        <authorList>
            <person name="Goeker M."/>
        </authorList>
    </citation>
    <scope>NUCLEOTIDE SEQUENCE [LARGE SCALE GENOMIC DNA]</scope>
    <source>
        <strain evidence="2 3">DSM 12252</strain>
    </source>
</reference>
<feature type="domain" description="ATP-grasp" evidence="1">
    <location>
        <begin position="140"/>
        <end position="273"/>
    </location>
</feature>
<evidence type="ECO:0000313" key="2">
    <source>
        <dbReference type="EMBL" id="MBB5032572.1"/>
    </source>
</evidence>
<evidence type="ECO:0000313" key="3">
    <source>
        <dbReference type="Proteomes" id="UP000590740"/>
    </source>
</evidence>
<gene>
    <name evidence="2" type="ORF">HNQ65_002154</name>
</gene>
<name>A0A7W7YAD8_9BACT</name>
<dbReference type="RefSeq" id="WP_184339497.1">
    <property type="nucleotide sequence ID" value="NZ_JACHIG010000004.1"/>
</dbReference>
<dbReference type="AlphaFoldDB" id="A0A7W7YAD8"/>
<comment type="caution">
    <text evidence="2">The sequence shown here is derived from an EMBL/GenBank/DDBJ whole genome shotgun (WGS) entry which is preliminary data.</text>
</comment>
<dbReference type="Pfam" id="PF14243">
    <property type="entry name" value="R2K_3"/>
    <property type="match status" value="1"/>
</dbReference>
<evidence type="ECO:0000259" key="1">
    <source>
        <dbReference type="Pfam" id="PF14243"/>
    </source>
</evidence>
<sequence length="287" mass="32921">MQHTPDDIDVFQIERSVWIAEAKIQSPNYDFAFGQLMACSHTRFGLDEVTAVGRFGAVVDYDALYNELLEHGVKLIHSPAQHQLCSELPQWYPLLEGLTPESWWFDKAPDAETAGELAGWPLFIKGSRQTSRHQFKLSIIHNADEYRAAVEAFAIDRMLHWQQVVIRRFERLRPIQADMGHRIPASFEFRSFWWHGHLVGVGPYFAEFAKYQWTETEKADAMKMAGEAAQRAALPFVVVDMAQCIDGRWIVIEINDAQESGYAGVPRLAMWQRIVELEEKWQAGLNA</sequence>
<protein>
    <recommendedName>
        <fullName evidence="1">ATP-grasp domain-containing protein</fullName>
    </recommendedName>
</protein>
<dbReference type="EMBL" id="JACHIG010000004">
    <property type="protein sequence ID" value="MBB5032572.1"/>
    <property type="molecule type" value="Genomic_DNA"/>
</dbReference>
<accession>A0A7W7YAD8</accession>
<organism evidence="2 3">
    <name type="scientific">Prosthecobacter vanneervenii</name>
    <dbReference type="NCBI Taxonomy" id="48466"/>
    <lineage>
        <taxon>Bacteria</taxon>
        <taxon>Pseudomonadati</taxon>
        <taxon>Verrucomicrobiota</taxon>
        <taxon>Verrucomicrobiia</taxon>
        <taxon>Verrucomicrobiales</taxon>
        <taxon>Verrucomicrobiaceae</taxon>
        <taxon>Prosthecobacter</taxon>
    </lineage>
</organism>